<evidence type="ECO:0000313" key="2">
    <source>
        <dbReference type="Proteomes" id="UP001172083"/>
    </source>
</evidence>
<sequence>MKNSNYFRILSGLIVLSLAFTGCSDDDEPPVENPEEVITTVTLTFTPSGGGTAITASATDPDGEGPDDLEVDGDITLDANTTYTMTIELTNDIENEDVTEEIVREDHEHMFFFAFTNDLFDSPTGNGNVDDRGDELNYNDQDENQLPVGLSTSWTTGDTKSGTFQVILKHQPNVKTATSDIDDGESEVDVTWDLSIQ</sequence>
<dbReference type="RefSeq" id="WP_346760181.1">
    <property type="nucleotide sequence ID" value="NZ_JAUJEB010000005.1"/>
</dbReference>
<dbReference type="PROSITE" id="PS51257">
    <property type="entry name" value="PROKAR_LIPOPROTEIN"/>
    <property type="match status" value="1"/>
</dbReference>
<gene>
    <name evidence="1" type="ORF">QQ020_22375</name>
</gene>
<evidence type="ECO:0000313" key="1">
    <source>
        <dbReference type="EMBL" id="MDN5214843.1"/>
    </source>
</evidence>
<protein>
    <recommendedName>
        <fullName evidence="3">Lipoprotein</fullName>
    </recommendedName>
</protein>
<name>A0ABT8LAQ3_9BACT</name>
<organism evidence="1 2">
    <name type="scientific">Agaribacillus aureus</name>
    <dbReference type="NCBI Taxonomy" id="3051825"/>
    <lineage>
        <taxon>Bacteria</taxon>
        <taxon>Pseudomonadati</taxon>
        <taxon>Bacteroidota</taxon>
        <taxon>Cytophagia</taxon>
        <taxon>Cytophagales</taxon>
        <taxon>Splendidivirgaceae</taxon>
        <taxon>Agaribacillus</taxon>
    </lineage>
</organism>
<proteinExistence type="predicted"/>
<dbReference type="EMBL" id="JAUJEB010000005">
    <property type="protein sequence ID" value="MDN5214843.1"/>
    <property type="molecule type" value="Genomic_DNA"/>
</dbReference>
<reference evidence="1" key="1">
    <citation type="submission" date="2023-06" db="EMBL/GenBank/DDBJ databases">
        <title>Genomic of Agaribacillus aureum.</title>
        <authorList>
            <person name="Wang G."/>
        </authorList>
    </citation>
    <scope>NUCLEOTIDE SEQUENCE</scope>
    <source>
        <strain evidence="1">BMA12</strain>
    </source>
</reference>
<dbReference type="Proteomes" id="UP001172083">
    <property type="component" value="Unassembled WGS sequence"/>
</dbReference>
<accession>A0ABT8LAQ3</accession>
<keyword evidence="2" id="KW-1185">Reference proteome</keyword>
<comment type="caution">
    <text evidence="1">The sequence shown here is derived from an EMBL/GenBank/DDBJ whole genome shotgun (WGS) entry which is preliminary data.</text>
</comment>
<evidence type="ECO:0008006" key="3">
    <source>
        <dbReference type="Google" id="ProtNLM"/>
    </source>
</evidence>